<dbReference type="Proteomes" id="UP000301870">
    <property type="component" value="Chromosome 7"/>
</dbReference>
<dbReference type="GO" id="GO:0016491">
    <property type="term" value="F:oxidoreductase activity"/>
    <property type="evidence" value="ECO:0007669"/>
    <property type="project" value="UniProtKB-KW"/>
</dbReference>
<dbReference type="SMART" id="SM00822">
    <property type="entry name" value="PKS_KR"/>
    <property type="match status" value="1"/>
</dbReference>
<dbReference type="PROSITE" id="PS00061">
    <property type="entry name" value="ADH_SHORT"/>
    <property type="match status" value="1"/>
</dbReference>
<dbReference type="PRINTS" id="PR00081">
    <property type="entry name" value="GDHRDH"/>
</dbReference>
<dbReference type="InterPro" id="IPR002347">
    <property type="entry name" value="SDR_fam"/>
</dbReference>
<keyword evidence="1" id="KW-0560">Oxidoreductase</keyword>
<dbReference type="Gene3D" id="3.40.50.720">
    <property type="entry name" value="NAD(P)-binding Rossmann-like Domain"/>
    <property type="match status" value="1"/>
</dbReference>
<dbReference type="KEGG" id="sliu:111348125"/>
<accession>A0A9J7IIM8</accession>
<evidence type="ECO:0000313" key="3">
    <source>
        <dbReference type="Proteomes" id="UP000301870"/>
    </source>
</evidence>
<protein>
    <submittedName>
        <fullName evidence="4">Uncharacterized protein LOC111348125 isoform X1</fullName>
    </submittedName>
</protein>
<dbReference type="InterPro" id="IPR057326">
    <property type="entry name" value="KR_dom"/>
</dbReference>
<dbReference type="PANTHER" id="PTHR43975:SF2">
    <property type="entry name" value="EG:BACR7A4.14 PROTEIN-RELATED"/>
    <property type="match status" value="1"/>
</dbReference>
<dbReference type="PRINTS" id="PR00080">
    <property type="entry name" value="SDRFAMILY"/>
</dbReference>
<feature type="domain" description="Ketoreductase" evidence="2">
    <location>
        <begin position="8"/>
        <end position="188"/>
    </location>
</feature>
<dbReference type="PANTHER" id="PTHR43975">
    <property type="entry name" value="ZGC:101858"/>
    <property type="match status" value="1"/>
</dbReference>
<reference evidence="4" key="1">
    <citation type="submission" date="2025-08" db="UniProtKB">
        <authorList>
            <consortium name="RefSeq"/>
        </authorList>
    </citation>
    <scope>IDENTIFICATION</scope>
    <source>
        <strain evidence="4">Ishihara</strain>
        <tissue evidence="4">Whole body</tissue>
    </source>
</reference>
<dbReference type="FunFam" id="3.40.50.720:FF:000084">
    <property type="entry name" value="Short-chain dehydrogenase reductase"/>
    <property type="match status" value="1"/>
</dbReference>
<proteinExistence type="predicted"/>
<evidence type="ECO:0000259" key="2">
    <source>
        <dbReference type="SMART" id="SM00822"/>
    </source>
</evidence>
<dbReference type="InterPro" id="IPR020904">
    <property type="entry name" value="Sc_DH/Rdtase_CS"/>
</dbReference>
<gene>
    <name evidence="4" type="primary">LOC111348125</name>
</gene>
<evidence type="ECO:0000256" key="1">
    <source>
        <dbReference type="ARBA" id="ARBA00023002"/>
    </source>
</evidence>
<organism evidence="3 4">
    <name type="scientific">Spodoptera litura</name>
    <name type="common">Asian cotton leafworm</name>
    <dbReference type="NCBI Taxonomy" id="69820"/>
    <lineage>
        <taxon>Eukaryota</taxon>
        <taxon>Metazoa</taxon>
        <taxon>Ecdysozoa</taxon>
        <taxon>Arthropoda</taxon>
        <taxon>Hexapoda</taxon>
        <taxon>Insecta</taxon>
        <taxon>Pterygota</taxon>
        <taxon>Neoptera</taxon>
        <taxon>Endopterygota</taxon>
        <taxon>Lepidoptera</taxon>
        <taxon>Glossata</taxon>
        <taxon>Ditrysia</taxon>
        <taxon>Noctuoidea</taxon>
        <taxon>Noctuidae</taxon>
        <taxon>Amphipyrinae</taxon>
        <taxon>Spodoptera</taxon>
    </lineage>
</organism>
<dbReference type="Pfam" id="PF13561">
    <property type="entry name" value="adh_short_C2"/>
    <property type="match status" value="1"/>
</dbReference>
<name>A0A9J7IIM8_SPOLT</name>
<dbReference type="GeneID" id="111348125"/>
<sequence>MDYDFSNKVVLVTGASVGIGESIALLFAKLGAKLSLVGRNEANLRAVAAECEKQKGVKPLAIVADLGTDEGIQKTAKETLEHFKRLDVLVNNAAIGARTSILHETDMKIFDDVFRIDVRGVYLLTKLLAPALIETKGNIINISSVSATVVAVGSLPYGMAKAALDHFTRLVSLELAPKGVRVNTVSPGITVSNFVKRITGSTDEQYNAWLGEASKQIPLGEPCVGDDIARMVVHIASEHSRLVTGTVVEVDGGLRFNSASSSHLVSQQIKH</sequence>
<dbReference type="OrthoDB" id="47007at2759"/>
<dbReference type="SUPFAM" id="SSF51735">
    <property type="entry name" value="NAD(P)-binding Rossmann-fold domains"/>
    <property type="match status" value="1"/>
</dbReference>
<dbReference type="AlphaFoldDB" id="A0A9J7IIM8"/>
<keyword evidence="3" id="KW-1185">Reference proteome</keyword>
<dbReference type="InterPro" id="IPR036291">
    <property type="entry name" value="NAD(P)-bd_dom_sf"/>
</dbReference>
<dbReference type="RefSeq" id="XP_022814395.1">
    <property type="nucleotide sequence ID" value="XM_022958627.1"/>
</dbReference>
<evidence type="ECO:0000313" key="4">
    <source>
        <dbReference type="RefSeq" id="XP_022814395.1"/>
    </source>
</evidence>
<dbReference type="GO" id="GO:0006629">
    <property type="term" value="P:lipid metabolic process"/>
    <property type="evidence" value="ECO:0007669"/>
    <property type="project" value="UniProtKB-ARBA"/>
</dbReference>